<feature type="region of interest" description="Disordered" evidence="2">
    <location>
        <begin position="209"/>
        <end position="232"/>
    </location>
</feature>
<evidence type="ECO:0000256" key="2">
    <source>
        <dbReference type="SAM" id="MobiDB-lite"/>
    </source>
</evidence>
<organism evidence="4 5">
    <name type="scientific">Coniosporium apollinis</name>
    <dbReference type="NCBI Taxonomy" id="61459"/>
    <lineage>
        <taxon>Eukaryota</taxon>
        <taxon>Fungi</taxon>
        <taxon>Dikarya</taxon>
        <taxon>Ascomycota</taxon>
        <taxon>Pezizomycotina</taxon>
        <taxon>Dothideomycetes</taxon>
        <taxon>Dothideomycetes incertae sedis</taxon>
        <taxon>Coniosporium</taxon>
    </lineage>
</organism>
<dbReference type="EMBL" id="JAPDRL010000043">
    <property type="protein sequence ID" value="KAJ9663423.1"/>
    <property type="molecule type" value="Genomic_DNA"/>
</dbReference>
<accession>A0ABQ9NT90</accession>
<evidence type="ECO:0000256" key="1">
    <source>
        <dbReference type="ARBA" id="ARBA00037226"/>
    </source>
</evidence>
<dbReference type="SUPFAM" id="SSF46609">
    <property type="entry name" value="Fe,Mn superoxide dismutase (SOD), N-terminal domain"/>
    <property type="match status" value="1"/>
</dbReference>
<protein>
    <recommendedName>
        <fullName evidence="3">Manganese/iron superoxide dismutase C-terminal domain-containing protein</fullName>
    </recommendedName>
</protein>
<sequence>MILQRLSRQQNALRAAVSSSRCIAQSSASPPQRRRIHHVPKLINDEQHDFKNNGVPGLLSPDAFEIAWTHRQAMLVDKLNTLTQGTPEHNAQTKALILSSARDPNQASLFNHASAAFNNHFFFKGLAIDKTPIPSTLQAHLVQSFSSIDTLRKEFIATANAMFGPGFVWLVRRKHRVSAEQFQILTTYLAGSPLPGAHWRQQSLDMNTQSPQSLGGLSAPSNLPPQLSQVQNNVGSMGQYSTAGQAQKLTPPGGAEVIPVLCVNTWEHVWLRDWGMGGKEKYLHRWWDRIDWSVANDLADFESAGRNYEARNRFDPGQRQGQKQRW</sequence>
<dbReference type="PANTHER" id="PTHR43595:SF2">
    <property type="entry name" value="SMALL RIBOSOMAL SUBUNIT PROTEIN MS42"/>
    <property type="match status" value="1"/>
</dbReference>
<gene>
    <name evidence="4" type="ORF">H2201_005631</name>
</gene>
<dbReference type="PANTHER" id="PTHR43595">
    <property type="entry name" value="37S RIBOSOMAL PROTEIN S26, MITOCHONDRIAL"/>
    <property type="match status" value="1"/>
</dbReference>
<dbReference type="InterPro" id="IPR036314">
    <property type="entry name" value="SOD_C_sf"/>
</dbReference>
<keyword evidence="5" id="KW-1185">Reference proteome</keyword>
<comment type="function">
    <text evidence="1">Component of the mitochondrial ribosome (mitoribosome), a dedicated translation machinery responsible for the synthesis of mitochondrial genome-encoded proteins, including at least some of the essential transmembrane subunits of the mitochondrial respiratory chain. The mitoribosomes are attached to the mitochondrial inner membrane and translation products are cotranslationally integrated into the membrane.</text>
</comment>
<dbReference type="Gene3D" id="3.55.40.20">
    <property type="entry name" value="Iron/manganese superoxide dismutase, C-terminal domain"/>
    <property type="match status" value="1"/>
</dbReference>
<comment type="caution">
    <text evidence="4">The sequence shown here is derived from an EMBL/GenBank/DDBJ whole genome shotgun (WGS) entry which is preliminary data.</text>
</comment>
<dbReference type="Proteomes" id="UP001172684">
    <property type="component" value="Unassembled WGS sequence"/>
</dbReference>
<evidence type="ECO:0000313" key="5">
    <source>
        <dbReference type="Proteomes" id="UP001172684"/>
    </source>
</evidence>
<reference evidence="4" key="1">
    <citation type="submission" date="2022-10" db="EMBL/GenBank/DDBJ databases">
        <title>Culturing micro-colonial fungi from biological soil crusts in the Mojave desert and describing Neophaeococcomyces mojavensis, and introducing the new genera and species Taxawa tesnikishii.</title>
        <authorList>
            <person name="Kurbessoian T."/>
            <person name="Stajich J.E."/>
        </authorList>
    </citation>
    <scope>NUCLEOTIDE SEQUENCE</scope>
    <source>
        <strain evidence="4">TK_1</strain>
    </source>
</reference>
<dbReference type="InterPro" id="IPR019832">
    <property type="entry name" value="Mn/Fe_SOD_C"/>
</dbReference>
<dbReference type="InterPro" id="IPR036324">
    <property type="entry name" value="Mn/Fe_SOD_N_sf"/>
</dbReference>
<feature type="domain" description="Manganese/iron superoxide dismutase C-terminal" evidence="3">
    <location>
        <begin position="235"/>
        <end position="296"/>
    </location>
</feature>
<evidence type="ECO:0000259" key="3">
    <source>
        <dbReference type="Pfam" id="PF02777"/>
    </source>
</evidence>
<evidence type="ECO:0000313" key="4">
    <source>
        <dbReference type="EMBL" id="KAJ9663423.1"/>
    </source>
</evidence>
<name>A0ABQ9NT90_9PEZI</name>
<proteinExistence type="predicted"/>
<dbReference type="SUPFAM" id="SSF54719">
    <property type="entry name" value="Fe,Mn superoxide dismutase (SOD), C-terminal domain"/>
    <property type="match status" value="1"/>
</dbReference>
<feature type="domain" description="Manganese/iron superoxide dismutase C-terminal" evidence="3">
    <location>
        <begin position="136"/>
        <end position="194"/>
    </location>
</feature>
<dbReference type="Pfam" id="PF02777">
    <property type="entry name" value="Sod_Fe_C"/>
    <property type="match status" value="2"/>
</dbReference>